<protein>
    <recommendedName>
        <fullName evidence="1">Xrn1 N-terminal domain-containing protein</fullName>
    </recommendedName>
</protein>
<proteinExistence type="predicted"/>
<dbReference type="Pfam" id="PF03159">
    <property type="entry name" value="XRN_N"/>
    <property type="match status" value="1"/>
</dbReference>
<keyword evidence="3" id="KW-1185">Reference proteome</keyword>
<dbReference type="InterPro" id="IPR027073">
    <property type="entry name" value="5_3_exoribonuclease"/>
</dbReference>
<dbReference type="PANTHER" id="PTHR12341">
    <property type="entry name" value="5'-&gt;3' EXORIBONUCLEASE"/>
    <property type="match status" value="1"/>
</dbReference>
<dbReference type="Proteomes" id="UP000095751">
    <property type="component" value="Unassembled WGS sequence"/>
</dbReference>
<dbReference type="AlphaFoldDB" id="A0A1E7F0Q6"/>
<dbReference type="EMBL" id="KV784366">
    <property type="protein sequence ID" value="OEU11645.1"/>
    <property type="molecule type" value="Genomic_DNA"/>
</dbReference>
<sequence>MFELDLLVSRCNPTQSLVLAIDGSPAAAKLATQRKRRFAILKNTQFKLQHSDKLRMTKRQRARRKRNYKAELQSLQLTPGTECMQNMEAVLLYWAWQRLQTQGKPHSKLLPKVRIYISSSSVPGEGEIKLLEWINNYRGHLSTKPGQSIALIGGDADLLLEAMV</sequence>
<dbReference type="GO" id="GO:0004534">
    <property type="term" value="F:5'-3' RNA exonuclease activity"/>
    <property type="evidence" value="ECO:0007669"/>
    <property type="project" value="TreeGrafter"/>
</dbReference>
<evidence type="ECO:0000259" key="1">
    <source>
        <dbReference type="Pfam" id="PF03159"/>
    </source>
</evidence>
<evidence type="ECO:0000313" key="2">
    <source>
        <dbReference type="EMBL" id="OEU11645.1"/>
    </source>
</evidence>
<dbReference type="KEGG" id="fcy:FRACYDRAFT_192029"/>
<dbReference type="Gene3D" id="3.40.50.12390">
    <property type="match status" value="1"/>
</dbReference>
<dbReference type="InterPro" id="IPR004859">
    <property type="entry name" value="Xrn1_N"/>
</dbReference>
<dbReference type="GO" id="GO:0003723">
    <property type="term" value="F:RNA binding"/>
    <property type="evidence" value="ECO:0007669"/>
    <property type="project" value="TreeGrafter"/>
</dbReference>
<name>A0A1E7F0Q6_9STRA</name>
<dbReference type="GO" id="GO:0000956">
    <property type="term" value="P:nuclear-transcribed mRNA catabolic process"/>
    <property type="evidence" value="ECO:0007669"/>
    <property type="project" value="TreeGrafter"/>
</dbReference>
<dbReference type="InParanoid" id="A0A1E7F0Q6"/>
<organism evidence="2 3">
    <name type="scientific">Fragilariopsis cylindrus CCMP1102</name>
    <dbReference type="NCBI Taxonomy" id="635003"/>
    <lineage>
        <taxon>Eukaryota</taxon>
        <taxon>Sar</taxon>
        <taxon>Stramenopiles</taxon>
        <taxon>Ochrophyta</taxon>
        <taxon>Bacillariophyta</taxon>
        <taxon>Bacillariophyceae</taxon>
        <taxon>Bacillariophycidae</taxon>
        <taxon>Bacillariales</taxon>
        <taxon>Bacillariaceae</taxon>
        <taxon>Fragilariopsis</taxon>
    </lineage>
</organism>
<dbReference type="GO" id="GO:0005634">
    <property type="term" value="C:nucleus"/>
    <property type="evidence" value="ECO:0007669"/>
    <property type="project" value="TreeGrafter"/>
</dbReference>
<gene>
    <name evidence="2" type="ORF">FRACYDRAFT_192029</name>
</gene>
<dbReference type="PANTHER" id="PTHR12341:SF41">
    <property type="entry name" value="5'-3' EXORIBONUCLEASE 2"/>
    <property type="match status" value="1"/>
</dbReference>
<feature type="non-terminal residue" evidence="2">
    <location>
        <position position="164"/>
    </location>
</feature>
<accession>A0A1E7F0Q6</accession>
<dbReference type="OrthoDB" id="46747at2759"/>
<feature type="domain" description="Xrn1 N-terminal" evidence="1">
    <location>
        <begin position="4"/>
        <end position="162"/>
    </location>
</feature>
<evidence type="ECO:0000313" key="3">
    <source>
        <dbReference type="Proteomes" id="UP000095751"/>
    </source>
</evidence>
<reference evidence="2 3" key="1">
    <citation type="submission" date="2016-09" db="EMBL/GenBank/DDBJ databases">
        <title>Extensive genetic diversity and differential bi-allelic expression allows diatom success in the polar Southern Ocean.</title>
        <authorList>
            <consortium name="DOE Joint Genome Institute"/>
            <person name="Mock T."/>
            <person name="Otillar R.P."/>
            <person name="Strauss J."/>
            <person name="Dupont C."/>
            <person name="Frickenhaus S."/>
            <person name="Maumus F."/>
            <person name="Mcmullan M."/>
            <person name="Sanges R."/>
            <person name="Schmutz J."/>
            <person name="Toseland A."/>
            <person name="Valas R."/>
            <person name="Veluchamy A."/>
            <person name="Ward B.J."/>
            <person name="Allen A."/>
            <person name="Barry K."/>
            <person name="Falciatore A."/>
            <person name="Ferrante M."/>
            <person name="Fortunato A.E."/>
            <person name="Gloeckner G."/>
            <person name="Gruber A."/>
            <person name="Hipkin R."/>
            <person name="Janech M."/>
            <person name="Kroth P."/>
            <person name="Leese F."/>
            <person name="Lindquist E."/>
            <person name="Lyon B.R."/>
            <person name="Martin J."/>
            <person name="Mayer C."/>
            <person name="Parker M."/>
            <person name="Quesneville H."/>
            <person name="Raymond J."/>
            <person name="Uhlig C."/>
            <person name="Valentin K.U."/>
            <person name="Worden A.Z."/>
            <person name="Armbrust E.V."/>
            <person name="Bowler C."/>
            <person name="Green B."/>
            <person name="Moulton V."/>
            <person name="Van Oosterhout C."/>
            <person name="Grigoriev I."/>
        </authorList>
    </citation>
    <scope>NUCLEOTIDE SEQUENCE [LARGE SCALE GENOMIC DNA]</scope>
    <source>
        <strain evidence="2 3">CCMP1102</strain>
    </source>
</reference>